<dbReference type="Gene3D" id="1.25.40.10">
    <property type="entry name" value="Tetratricopeptide repeat domain"/>
    <property type="match status" value="1"/>
</dbReference>
<feature type="region of interest" description="Disordered" evidence="1">
    <location>
        <begin position="1"/>
        <end position="22"/>
    </location>
</feature>
<accession>A0A1I5CIA8</accession>
<dbReference type="Pfam" id="PF20703">
    <property type="entry name" value="nSTAND1"/>
    <property type="match status" value="1"/>
</dbReference>
<evidence type="ECO:0000313" key="4">
    <source>
        <dbReference type="Proteomes" id="UP000183413"/>
    </source>
</evidence>
<reference evidence="3 4" key="1">
    <citation type="submission" date="2016-10" db="EMBL/GenBank/DDBJ databases">
        <authorList>
            <person name="de Groot N.N."/>
        </authorList>
    </citation>
    <scope>NUCLEOTIDE SEQUENCE [LARGE SCALE GENOMIC DNA]</scope>
    <source>
        <strain evidence="3 4">DSM 43067</strain>
    </source>
</reference>
<dbReference type="STRING" id="1993.SAMN04489713_103267"/>
<dbReference type="InterPro" id="IPR011990">
    <property type="entry name" value="TPR-like_helical_dom_sf"/>
</dbReference>
<protein>
    <recommendedName>
        <fullName evidence="2">Novel STAND NTPase 1 domain-containing protein</fullName>
    </recommendedName>
</protein>
<proteinExistence type="predicted"/>
<dbReference type="InParanoid" id="A0A1I5CIA8"/>
<dbReference type="SUPFAM" id="SSF48452">
    <property type="entry name" value="TPR-like"/>
    <property type="match status" value="1"/>
</dbReference>
<evidence type="ECO:0000256" key="1">
    <source>
        <dbReference type="SAM" id="MobiDB-lite"/>
    </source>
</evidence>
<dbReference type="InterPro" id="IPR049052">
    <property type="entry name" value="nSTAND1"/>
</dbReference>
<dbReference type="AlphaFoldDB" id="A0A1I5CIA8"/>
<sequence length="551" mass="59595">MIAQSSLGPPGPEVPGRTREEPNREIFYGGDQQIAEIATLWKRNRLLVLNGMAGVGKTSLLRAGVIPSLDAEGAHVLPVAHLAHRPSFPVAALAEHNVFRLAVLASWYPRESPVHISELTIGAFLRKQRRRDRLGRPLPMLGAIDGLEALLRASDRHERHRQDFLDELATAAKEMPDLHLLLVVRDDAIDAALDFAGRLGEAPPATRELKPLAPQAARQSASALLHRADHPGEGIAAALVRELRTVRSTGGVQVISRVEGVLLHLVLAGLWEELNGDTEVSADRLRAEVNRVLEDFCAQRLATIAADQSLPAGTLFSWFRSLFGGPEGRAGVSLARACEAMPRAVVDAVQDAHLIRARLRDGDRYYELLHPRLMEPVERLGDGAVPIRRPGPSARLRQAHHALATGDSELARRHTEAATRACGGGDLRVLADATTFLGDIAHERGDADTTVVHYREAAAIFEAVPDNAAVGWLLAGIGRVLLPSDPGEAVRQLQAAASRLPHELSVQTALGQALWRSGRTRAARAVFEDVLGHDSKNREALDAKRALSSPA</sequence>
<evidence type="ECO:0000313" key="3">
    <source>
        <dbReference type="EMBL" id="SFN86592.1"/>
    </source>
</evidence>
<dbReference type="EMBL" id="FOVH01000003">
    <property type="protein sequence ID" value="SFN86592.1"/>
    <property type="molecule type" value="Genomic_DNA"/>
</dbReference>
<gene>
    <name evidence="3" type="ORF">SAMN04489713_103267</name>
</gene>
<dbReference type="Proteomes" id="UP000183413">
    <property type="component" value="Unassembled WGS sequence"/>
</dbReference>
<evidence type="ECO:0000259" key="2">
    <source>
        <dbReference type="Pfam" id="PF20703"/>
    </source>
</evidence>
<keyword evidence="4" id="KW-1185">Reference proteome</keyword>
<organism evidence="3 4">
    <name type="scientific">Actinomadura madurae</name>
    <dbReference type="NCBI Taxonomy" id="1993"/>
    <lineage>
        <taxon>Bacteria</taxon>
        <taxon>Bacillati</taxon>
        <taxon>Actinomycetota</taxon>
        <taxon>Actinomycetes</taxon>
        <taxon>Streptosporangiales</taxon>
        <taxon>Thermomonosporaceae</taxon>
        <taxon>Actinomadura</taxon>
    </lineage>
</organism>
<feature type="domain" description="Novel STAND NTPase 1" evidence="2">
    <location>
        <begin position="22"/>
        <end position="375"/>
    </location>
</feature>
<dbReference type="eggNOG" id="COG1672">
    <property type="taxonomic scope" value="Bacteria"/>
</dbReference>
<name>A0A1I5CIA8_9ACTN</name>